<sequence length="10" mass="1121">MDSRSGQLDL</sequence>
<accession>A0A0A9FT19</accession>
<evidence type="ECO:0000313" key="1">
    <source>
        <dbReference type="EMBL" id="JAE15995.1"/>
    </source>
</evidence>
<reference evidence="1" key="1">
    <citation type="submission" date="2014-09" db="EMBL/GenBank/DDBJ databases">
        <authorList>
            <person name="Magalhaes I.L.F."/>
            <person name="Oliveira U."/>
            <person name="Santos F.R."/>
            <person name="Vidigal T.H.D.A."/>
            <person name="Brescovit A.D."/>
            <person name="Santos A.J."/>
        </authorList>
    </citation>
    <scope>NUCLEOTIDE SEQUENCE</scope>
    <source>
        <tissue evidence="1">Shoot tissue taken approximately 20 cm above the soil surface</tissue>
    </source>
</reference>
<name>A0A0A9FT19_ARUDO</name>
<reference evidence="1" key="2">
    <citation type="journal article" date="2015" name="Data Brief">
        <title>Shoot transcriptome of the giant reed, Arundo donax.</title>
        <authorList>
            <person name="Barrero R.A."/>
            <person name="Guerrero F.D."/>
            <person name="Moolhuijzen P."/>
            <person name="Goolsby J.A."/>
            <person name="Tidwell J."/>
            <person name="Bellgard S.E."/>
            <person name="Bellgard M.I."/>
        </authorList>
    </citation>
    <scope>NUCLEOTIDE SEQUENCE</scope>
    <source>
        <tissue evidence="1">Shoot tissue taken approximately 20 cm above the soil surface</tissue>
    </source>
</reference>
<organism evidence="1">
    <name type="scientific">Arundo donax</name>
    <name type="common">Giant reed</name>
    <name type="synonym">Donax arundinaceus</name>
    <dbReference type="NCBI Taxonomy" id="35708"/>
    <lineage>
        <taxon>Eukaryota</taxon>
        <taxon>Viridiplantae</taxon>
        <taxon>Streptophyta</taxon>
        <taxon>Embryophyta</taxon>
        <taxon>Tracheophyta</taxon>
        <taxon>Spermatophyta</taxon>
        <taxon>Magnoliopsida</taxon>
        <taxon>Liliopsida</taxon>
        <taxon>Poales</taxon>
        <taxon>Poaceae</taxon>
        <taxon>PACMAD clade</taxon>
        <taxon>Arundinoideae</taxon>
        <taxon>Arundineae</taxon>
        <taxon>Arundo</taxon>
    </lineage>
</organism>
<protein>
    <submittedName>
        <fullName evidence="1">Uncharacterized protein</fullName>
    </submittedName>
</protein>
<dbReference type="EMBL" id="GBRH01181901">
    <property type="protein sequence ID" value="JAE15995.1"/>
    <property type="molecule type" value="Transcribed_RNA"/>
</dbReference>
<proteinExistence type="predicted"/>